<evidence type="ECO:0000313" key="1">
    <source>
        <dbReference type="EMBL" id="BBK04845.1"/>
    </source>
</evidence>
<sequence length="53" mass="6233">MTNEFWCVHCGHGEAYSKYVQRTSHSLGYNERSNKKVAVLKHKIIKKIRLKTN</sequence>
<reference evidence="1" key="1">
    <citation type="submission" date="2019-05" db="EMBL/GenBank/DDBJ databases">
        <title>Complete genome sequence of multidrug resistant Acinetonacter baumannii.</title>
        <authorList>
            <person name="Wachino J."/>
        </authorList>
    </citation>
    <scope>NUCLEOTIDE SEQUENCE</scope>
    <source>
        <strain evidence="1">NU-60</strain>
    </source>
</reference>
<proteinExistence type="predicted"/>
<name>A0A4P2WXG5_ACIBA</name>
<dbReference type="EMBL" id="AP019685">
    <property type="protein sequence ID" value="BBK04845.1"/>
    <property type="molecule type" value="Genomic_DNA"/>
</dbReference>
<dbReference type="AlphaFoldDB" id="A0A4P2WXG5"/>
<gene>
    <name evidence="1" type="ORF">NU60_07930</name>
</gene>
<organism evidence="1">
    <name type="scientific">Acinetobacter baumannii</name>
    <dbReference type="NCBI Taxonomy" id="470"/>
    <lineage>
        <taxon>Bacteria</taxon>
        <taxon>Pseudomonadati</taxon>
        <taxon>Pseudomonadota</taxon>
        <taxon>Gammaproteobacteria</taxon>
        <taxon>Moraxellales</taxon>
        <taxon>Moraxellaceae</taxon>
        <taxon>Acinetobacter</taxon>
        <taxon>Acinetobacter calcoaceticus/baumannii complex</taxon>
    </lineage>
</organism>
<accession>A0A4P2WXG5</accession>
<protein>
    <submittedName>
        <fullName evidence="1">Uncharacterized protein</fullName>
    </submittedName>
</protein>